<organism evidence="1 2">
    <name type="scientific">Mariniplasma anaerobium</name>
    <dbReference type="NCBI Taxonomy" id="2735436"/>
    <lineage>
        <taxon>Bacteria</taxon>
        <taxon>Bacillati</taxon>
        <taxon>Mycoplasmatota</taxon>
        <taxon>Mollicutes</taxon>
        <taxon>Acholeplasmatales</taxon>
        <taxon>Acholeplasmataceae</taxon>
        <taxon>Mariniplasma</taxon>
    </lineage>
</organism>
<evidence type="ECO:0000313" key="2">
    <source>
        <dbReference type="Proteomes" id="UP000620133"/>
    </source>
</evidence>
<evidence type="ECO:0000313" key="1">
    <source>
        <dbReference type="EMBL" id="BCR35137.1"/>
    </source>
</evidence>
<dbReference type="Proteomes" id="UP000620133">
    <property type="component" value="Chromosome"/>
</dbReference>
<dbReference type="RefSeq" id="WP_176239013.1">
    <property type="nucleotide sequence ID" value="NZ_AP024412.1"/>
</dbReference>
<proteinExistence type="predicted"/>
<keyword evidence="2" id="KW-1185">Reference proteome</keyword>
<name>A0A7U9TH64_9MOLU</name>
<reference evidence="1" key="1">
    <citation type="submission" date="2021-01" db="EMBL/GenBank/DDBJ databases">
        <title>Draft genome sequence of Acholeplasmataceae bacterium strain Mahy22.</title>
        <authorList>
            <person name="Watanabe M."/>
            <person name="Kojima H."/>
            <person name="Fukui M."/>
        </authorList>
    </citation>
    <scope>NUCLEOTIDE SEQUENCE</scope>
    <source>
        <strain evidence="1">Mahy22</strain>
    </source>
</reference>
<protein>
    <submittedName>
        <fullName evidence="1">Uncharacterized protein</fullName>
    </submittedName>
</protein>
<dbReference type="AlphaFoldDB" id="A0A7U9TH64"/>
<dbReference type="KEGG" id="manr:MPAN_000300"/>
<accession>A0A7U9TH64</accession>
<sequence>MKKFLSFFIEPFKVISNRNISEKIASVFTKYKVLYVIASFIITAIIIFFIYAKPHFGW</sequence>
<gene>
    <name evidence="1" type="ORF">MPAN_000300</name>
</gene>
<dbReference type="EMBL" id="AP024412">
    <property type="protein sequence ID" value="BCR35137.1"/>
    <property type="molecule type" value="Genomic_DNA"/>
</dbReference>